<protein>
    <submittedName>
        <fullName evidence="2">VOC family protein</fullName>
    </submittedName>
</protein>
<comment type="caution">
    <text evidence="2">The sequence shown here is derived from an EMBL/GenBank/DDBJ whole genome shotgun (WGS) entry which is preliminary data.</text>
</comment>
<evidence type="ECO:0000313" key="2">
    <source>
        <dbReference type="EMBL" id="MDT2537604.1"/>
    </source>
</evidence>
<gene>
    <name evidence="2" type="ORF">P7D78_05680</name>
</gene>
<dbReference type="RefSeq" id="WP_010746029.1">
    <property type="nucleotide sequence ID" value="NZ_BTSP01000027.1"/>
</dbReference>
<reference evidence="2" key="1">
    <citation type="submission" date="2023-03" db="EMBL/GenBank/DDBJ databases">
        <authorList>
            <person name="Shen W."/>
            <person name="Cai J."/>
        </authorList>
    </citation>
    <scope>NUCLEOTIDE SEQUENCE</scope>
    <source>
        <strain evidence="2">B646-2</strain>
    </source>
</reference>
<dbReference type="Gene3D" id="3.10.180.10">
    <property type="entry name" value="2,3-Dihydroxybiphenyl 1,2-Dioxygenase, domain 1"/>
    <property type="match status" value="1"/>
</dbReference>
<dbReference type="Pfam" id="PF06983">
    <property type="entry name" value="3-dmu-9_3-mt"/>
    <property type="match status" value="1"/>
</dbReference>
<organism evidence="2 3">
    <name type="scientific">Enterococcus raffinosus</name>
    <dbReference type="NCBI Taxonomy" id="71452"/>
    <lineage>
        <taxon>Bacteria</taxon>
        <taxon>Bacillati</taxon>
        <taxon>Bacillota</taxon>
        <taxon>Bacilli</taxon>
        <taxon>Lactobacillales</taxon>
        <taxon>Enterococcaceae</taxon>
        <taxon>Enterococcus</taxon>
    </lineage>
</organism>
<dbReference type="EMBL" id="JARPXM010000004">
    <property type="protein sequence ID" value="MDT2537604.1"/>
    <property type="molecule type" value="Genomic_DNA"/>
</dbReference>
<sequence length="136" mass="15370">MDIYLHFKDQAAEAIMFYENVFKTEPAKIMTFGDLPQDDEHPIDESIKKLVMNSSLIINDTTMMISDSPEGLAPPITIGNNIALVFNASTEEEASDIFLQLAKNGVILLPLEKTFWAKLYGMVKDPYGVIWHINLY</sequence>
<dbReference type="SUPFAM" id="SSF54593">
    <property type="entry name" value="Glyoxalase/Bleomycin resistance protein/Dihydroxybiphenyl dioxygenase"/>
    <property type="match status" value="1"/>
</dbReference>
<dbReference type="InterPro" id="IPR028973">
    <property type="entry name" value="PhnB-like"/>
</dbReference>
<dbReference type="AlphaFoldDB" id="A0AAW8SY07"/>
<dbReference type="PANTHER" id="PTHR33990:SF1">
    <property type="entry name" value="PROTEIN YJDN"/>
    <property type="match status" value="1"/>
</dbReference>
<name>A0AAW8SY07_9ENTE</name>
<accession>A0AAW8SY07</accession>
<dbReference type="Proteomes" id="UP001249240">
    <property type="component" value="Unassembled WGS sequence"/>
</dbReference>
<dbReference type="PANTHER" id="PTHR33990">
    <property type="entry name" value="PROTEIN YJDN-RELATED"/>
    <property type="match status" value="1"/>
</dbReference>
<proteinExistence type="predicted"/>
<evidence type="ECO:0000313" key="3">
    <source>
        <dbReference type="Proteomes" id="UP001249240"/>
    </source>
</evidence>
<dbReference type="CDD" id="cd06588">
    <property type="entry name" value="PhnB_like"/>
    <property type="match status" value="1"/>
</dbReference>
<dbReference type="InterPro" id="IPR029068">
    <property type="entry name" value="Glyas_Bleomycin-R_OHBP_Dase"/>
</dbReference>
<feature type="domain" description="PhnB-like" evidence="1">
    <location>
        <begin position="4"/>
        <end position="133"/>
    </location>
</feature>
<evidence type="ECO:0000259" key="1">
    <source>
        <dbReference type="Pfam" id="PF06983"/>
    </source>
</evidence>